<organism evidence="3">
    <name type="scientific">Melampsora larici-populina (strain 98AG31 / pathotype 3-4-7)</name>
    <name type="common">Poplar leaf rust fungus</name>
    <dbReference type="NCBI Taxonomy" id="747676"/>
    <lineage>
        <taxon>Eukaryota</taxon>
        <taxon>Fungi</taxon>
        <taxon>Dikarya</taxon>
        <taxon>Basidiomycota</taxon>
        <taxon>Pucciniomycotina</taxon>
        <taxon>Pucciniomycetes</taxon>
        <taxon>Pucciniales</taxon>
        <taxon>Melampsoraceae</taxon>
        <taxon>Melampsora</taxon>
    </lineage>
</organism>
<dbReference type="HOGENOM" id="CLU_3143449_0_0_1"/>
<dbReference type="Pfam" id="PF00464">
    <property type="entry name" value="SHMT"/>
    <property type="match status" value="1"/>
</dbReference>
<evidence type="ECO:0000313" key="2">
    <source>
        <dbReference type="EMBL" id="EGG02602.1"/>
    </source>
</evidence>
<feature type="domain" description="Serine hydroxymethyltransferase-like" evidence="1">
    <location>
        <begin position="8"/>
        <end position="48"/>
    </location>
</feature>
<dbReference type="InterPro" id="IPR039429">
    <property type="entry name" value="SHMT-like_dom"/>
</dbReference>
<sequence>MNQFLNKYGGNVLIHRLEILCQNRALEASRLDYEVWGGIFQPDSGRTAK</sequence>
<reference evidence="3" key="1">
    <citation type="journal article" date="2011" name="Proc. Natl. Acad. Sci. U.S.A.">
        <title>Obligate biotrophy features unraveled by the genomic analysis of rust fungi.</title>
        <authorList>
            <person name="Duplessis S."/>
            <person name="Cuomo C.A."/>
            <person name="Lin Y.-C."/>
            <person name="Aerts A."/>
            <person name="Tisserant E."/>
            <person name="Veneault-Fourrey C."/>
            <person name="Joly D.L."/>
            <person name="Hacquard S."/>
            <person name="Amselem J."/>
            <person name="Cantarel B.L."/>
            <person name="Chiu R."/>
            <person name="Coutinho P.M."/>
            <person name="Feau N."/>
            <person name="Field M."/>
            <person name="Frey P."/>
            <person name="Gelhaye E."/>
            <person name="Goldberg J."/>
            <person name="Grabherr M.G."/>
            <person name="Kodira C.D."/>
            <person name="Kohler A."/>
            <person name="Kuees U."/>
            <person name="Lindquist E.A."/>
            <person name="Lucas S.M."/>
            <person name="Mago R."/>
            <person name="Mauceli E."/>
            <person name="Morin E."/>
            <person name="Murat C."/>
            <person name="Pangilinan J.L."/>
            <person name="Park R."/>
            <person name="Pearson M."/>
            <person name="Quesneville H."/>
            <person name="Rouhier N."/>
            <person name="Sakthikumar S."/>
            <person name="Salamov A.A."/>
            <person name="Schmutz J."/>
            <person name="Selles B."/>
            <person name="Shapiro H."/>
            <person name="Tanguay P."/>
            <person name="Tuskan G.A."/>
            <person name="Henrissat B."/>
            <person name="Van de Peer Y."/>
            <person name="Rouze P."/>
            <person name="Ellis J.G."/>
            <person name="Dodds P.N."/>
            <person name="Schein J.E."/>
            <person name="Zhong S."/>
            <person name="Hamelin R.C."/>
            <person name="Grigoriev I.V."/>
            <person name="Szabo L.J."/>
            <person name="Martin F."/>
        </authorList>
    </citation>
    <scope>NUCLEOTIDE SEQUENCE [LARGE SCALE GENOMIC DNA]</scope>
    <source>
        <strain evidence="3">98AG31 / pathotype 3-4-7</strain>
    </source>
</reference>
<dbReference type="InterPro" id="IPR015424">
    <property type="entry name" value="PyrdxlP-dep_Trfase"/>
</dbReference>
<dbReference type="GeneID" id="18935812"/>
<dbReference type="AlphaFoldDB" id="F4RY10"/>
<dbReference type="RefSeq" id="XP_007414004.1">
    <property type="nucleotide sequence ID" value="XM_007413942.1"/>
</dbReference>
<dbReference type="OrthoDB" id="1905511at2759"/>
<dbReference type="Gene3D" id="3.40.640.10">
    <property type="entry name" value="Type I PLP-dependent aspartate aminotransferase-like (Major domain)"/>
    <property type="match status" value="1"/>
</dbReference>
<dbReference type="InterPro" id="IPR015421">
    <property type="entry name" value="PyrdxlP-dep_Trfase_major"/>
</dbReference>
<dbReference type="STRING" id="747676.F4RY10"/>
<accession>F4RY10</accession>
<keyword evidence="3" id="KW-1185">Reference proteome</keyword>
<evidence type="ECO:0000259" key="1">
    <source>
        <dbReference type="Pfam" id="PF00464"/>
    </source>
</evidence>
<dbReference type="SUPFAM" id="SSF53383">
    <property type="entry name" value="PLP-dependent transferases"/>
    <property type="match status" value="1"/>
</dbReference>
<dbReference type="InParanoid" id="F4RY10"/>
<dbReference type="VEuPathDB" id="FungiDB:MELLADRAFT_91159"/>
<gene>
    <name evidence="2" type="ORF">MELLADRAFT_91159</name>
</gene>
<dbReference type="EMBL" id="GL883129">
    <property type="protein sequence ID" value="EGG02602.1"/>
    <property type="molecule type" value="Genomic_DNA"/>
</dbReference>
<evidence type="ECO:0000313" key="3">
    <source>
        <dbReference type="Proteomes" id="UP000001072"/>
    </source>
</evidence>
<proteinExistence type="predicted"/>
<dbReference type="Proteomes" id="UP000001072">
    <property type="component" value="Unassembled WGS sequence"/>
</dbReference>
<name>F4RY10_MELLP</name>
<dbReference type="KEGG" id="mlr:MELLADRAFT_91159"/>
<protein>
    <recommendedName>
        <fullName evidence="1">Serine hydroxymethyltransferase-like domain-containing protein</fullName>
    </recommendedName>
</protein>